<keyword evidence="2" id="KW-1185">Reference proteome</keyword>
<dbReference type="EMBL" id="JADYXP020000004">
    <property type="protein sequence ID" value="KAL0125365.1"/>
    <property type="molecule type" value="Genomic_DNA"/>
</dbReference>
<reference evidence="1 2" key="1">
    <citation type="submission" date="2023-03" db="EMBL/GenBank/DDBJ databases">
        <title>High recombination rates correlate with genetic variation in Cardiocondyla obscurior ants.</title>
        <authorList>
            <person name="Errbii M."/>
        </authorList>
    </citation>
    <scope>NUCLEOTIDE SEQUENCE [LARGE SCALE GENOMIC DNA]</scope>
    <source>
        <strain evidence="1">Alpha-2009</strain>
        <tissue evidence="1">Whole body</tissue>
    </source>
</reference>
<name>A0AAW2GCU6_9HYME</name>
<accession>A0AAW2GCU6</accession>
<comment type="caution">
    <text evidence="1">The sequence shown here is derived from an EMBL/GenBank/DDBJ whole genome shotgun (WGS) entry which is preliminary data.</text>
</comment>
<gene>
    <name evidence="1" type="ORF">PUN28_004477</name>
</gene>
<protein>
    <submittedName>
        <fullName evidence="1">Uncharacterized protein</fullName>
    </submittedName>
</protein>
<proteinExistence type="predicted"/>
<dbReference type="AlphaFoldDB" id="A0AAW2GCU6"/>
<evidence type="ECO:0000313" key="2">
    <source>
        <dbReference type="Proteomes" id="UP001430953"/>
    </source>
</evidence>
<organism evidence="1 2">
    <name type="scientific">Cardiocondyla obscurior</name>
    <dbReference type="NCBI Taxonomy" id="286306"/>
    <lineage>
        <taxon>Eukaryota</taxon>
        <taxon>Metazoa</taxon>
        <taxon>Ecdysozoa</taxon>
        <taxon>Arthropoda</taxon>
        <taxon>Hexapoda</taxon>
        <taxon>Insecta</taxon>
        <taxon>Pterygota</taxon>
        <taxon>Neoptera</taxon>
        <taxon>Endopterygota</taxon>
        <taxon>Hymenoptera</taxon>
        <taxon>Apocrita</taxon>
        <taxon>Aculeata</taxon>
        <taxon>Formicoidea</taxon>
        <taxon>Formicidae</taxon>
        <taxon>Myrmicinae</taxon>
        <taxon>Cardiocondyla</taxon>
    </lineage>
</organism>
<dbReference type="Proteomes" id="UP001430953">
    <property type="component" value="Unassembled WGS sequence"/>
</dbReference>
<sequence length="39" mass="4838">MLNFSNNLIYILILVNVEYMHNDLLYNKFLYTFVFFIDE</sequence>
<evidence type="ECO:0000313" key="1">
    <source>
        <dbReference type="EMBL" id="KAL0125365.1"/>
    </source>
</evidence>